<evidence type="ECO:0000313" key="2">
    <source>
        <dbReference type="EMBL" id="MEQ2226906.1"/>
    </source>
</evidence>
<keyword evidence="3" id="KW-1185">Reference proteome</keyword>
<feature type="region of interest" description="Disordered" evidence="1">
    <location>
        <begin position="44"/>
        <end position="105"/>
    </location>
</feature>
<feature type="compositionally biased region" description="Polar residues" evidence="1">
    <location>
        <begin position="44"/>
        <end position="73"/>
    </location>
</feature>
<organism evidence="2 3">
    <name type="scientific">Ilyodon furcidens</name>
    <name type="common">goldbreast splitfin</name>
    <dbReference type="NCBI Taxonomy" id="33524"/>
    <lineage>
        <taxon>Eukaryota</taxon>
        <taxon>Metazoa</taxon>
        <taxon>Chordata</taxon>
        <taxon>Craniata</taxon>
        <taxon>Vertebrata</taxon>
        <taxon>Euteleostomi</taxon>
        <taxon>Actinopterygii</taxon>
        <taxon>Neopterygii</taxon>
        <taxon>Teleostei</taxon>
        <taxon>Neoteleostei</taxon>
        <taxon>Acanthomorphata</taxon>
        <taxon>Ovalentaria</taxon>
        <taxon>Atherinomorphae</taxon>
        <taxon>Cyprinodontiformes</taxon>
        <taxon>Goodeidae</taxon>
        <taxon>Ilyodon</taxon>
    </lineage>
</organism>
<feature type="compositionally biased region" description="Basic and acidic residues" evidence="1">
    <location>
        <begin position="12"/>
        <end position="22"/>
    </location>
</feature>
<feature type="region of interest" description="Disordered" evidence="1">
    <location>
        <begin position="1"/>
        <end position="22"/>
    </location>
</feature>
<protein>
    <submittedName>
        <fullName evidence="2">Uncharacterized protein</fullName>
    </submittedName>
</protein>
<evidence type="ECO:0000313" key="3">
    <source>
        <dbReference type="Proteomes" id="UP001482620"/>
    </source>
</evidence>
<sequence>MWVRAISNTMTEHSRQQDPAEALRRTLSDHANQIQFHDSSLRSLTEQQHQTNQQLGQITTMLQQTLGTSSTTPADGATVFPESLQSPHFRDVTSPNPEKFLLQCS</sequence>
<proteinExistence type="predicted"/>
<evidence type="ECO:0000256" key="1">
    <source>
        <dbReference type="SAM" id="MobiDB-lite"/>
    </source>
</evidence>
<comment type="caution">
    <text evidence="2">The sequence shown here is derived from an EMBL/GenBank/DDBJ whole genome shotgun (WGS) entry which is preliminary data.</text>
</comment>
<gene>
    <name evidence="2" type="ORF">ILYODFUR_032189</name>
</gene>
<feature type="compositionally biased region" description="Polar residues" evidence="1">
    <location>
        <begin position="1"/>
        <end position="11"/>
    </location>
</feature>
<dbReference type="Proteomes" id="UP001482620">
    <property type="component" value="Unassembled WGS sequence"/>
</dbReference>
<name>A0ABV0T2F6_9TELE</name>
<reference evidence="2 3" key="1">
    <citation type="submission" date="2021-06" db="EMBL/GenBank/DDBJ databases">
        <authorList>
            <person name="Palmer J.M."/>
        </authorList>
    </citation>
    <scope>NUCLEOTIDE SEQUENCE [LARGE SCALE GENOMIC DNA]</scope>
    <source>
        <strain evidence="3">if_2019</strain>
        <tissue evidence="2">Muscle</tissue>
    </source>
</reference>
<dbReference type="EMBL" id="JAHRIQ010016748">
    <property type="protein sequence ID" value="MEQ2226906.1"/>
    <property type="molecule type" value="Genomic_DNA"/>
</dbReference>
<accession>A0ABV0T2F6</accession>